<evidence type="ECO:0000313" key="2">
    <source>
        <dbReference type="EMBL" id="PNX69552.1"/>
    </source>
</evidence>
<dbReference type="PANTHER" id="PTHR12832">
    <property type="entry name" value="TESTIS-SPECIFIC PROTEIN PBS13 T-COMPLEX 11"/>
    <property type="match status" value="1"/>
</dbReference>
<dbReference type="PANTHER" id="PTHR12832:SF34">
    <property type="entry name" value="T-COMPLEX PROTEIN 11"/>
    <property type="match status" value="1"/>
</dbReference>
<gene>
    <name evidence="2" type="ORF">L195_g056779</name>
</gene>
<feature type="non-terminal residue" evidence="2">
    <location>
        <position position="119"/>
    </location>
</feature>
<protein>
    <submittedName>
        <fullName evidence="2">T-complex protein 11</fullName>
    </submittedName>
</protein>
<sequence>MAPISWKDDIIAAIDLDILSQVLKSGKLDVNYLGKILEFSLVSLQKLSAPANEEIIKAKHKALLNELGEMCHSRDESNNACVVALVKGLQFVLEQIQILKREISKARIRLMEPLLKGPA</sequence>
<dbReference type="STRING" id="57577.A0A2K3KTD5"/>
<reference evidence="2 3" key="2">
    <citation type="journal article" date="2017" name="Front. Plant Sci.">
        <title>Gene Classification and Mining of Molecular Markers Useful in Red Clover (Trifolium pratense) Breeding.</title>
        <authorList>
            <person name="Istvanek J."/>
            <person name="Dluhosova J."/>
            <person name="Dluhos P."/>
            <person name="Patkova L."/>
            <person name="Nedelnik J."/>
            <person name="Repkova J."/>
        </authorList>
    </citation>
    <scope>NUCLEOTIDE SEQUENCE [LARGE SCALE GENOMIC DNA]</scope>
    <source>
        <strain evidence="3">cv. Tatra</strain>
        <tissue evidence="2">Young leaves</tissue>
    </source>
</reference>
<comment type="caution">
    <text evidence="2">The sequence shown here is derived from an EMBL/GenBank/DDBJ whole genome shotgun (WGS) entry which is preliminary data.</text>
</comment>
<name>A0A2K3KTD5_TRIPR</name>
<organism evidence="2 3">
    <name type="scientific">Trifolium pratense</name>
    <name type="common">Red clover</name>
    <dbReference type="NCBI Taxonomy" id="57577"/>
    <lineage>
        <taxon>Eukaryota</taxon>
        <taxon>Viridiplantae</taxon>
        <taxon>Streptophyta</taxon>
        <taxon>Embryophyta</taxon>
        <taxon>Tracheophyta</taxon>
        <taxon>Spermatophyta</taxon>
        <taxon>Magnoliopsida</taxon>
        <taxon>eudicotyledons</taxon>
        <taxon>Gunneridae</taxon>
        <taxon>Pentapetalae</taxon>
        <taxon>rosids</taxon>
        <taxon>fabids</taxon>
        <taxon>Fabales</taxon>
        <taxon>Fabaceae</taxon>
        <taxon>Papilionoideae</taxon>
        <taxon>50 kb inversion clade</taxon>
        <taxon>NPAAA clade</taxon>
        <taxon>Hologalegina</taxon>
        <taxon>IRL clade</taxon>
        <taxon>Trifolieae</taxon>
        <taxon>Trifolium</taxon>
    </lineage>
</organism>
<reference evidence="2 3" key="1">
    <citation type="journal article" date="2014" name="Am. J. Bot.">
        <title>Genome assembly and annotation for red clover (Trifolium pratense; Fabaceae).</title>
        <authorList>
            <person name="Istvanek J."/>
            <person name="Jaros M."/>
            <person name="Krenek A."/>
            <person name="Repkova J."/>
        </authorList>
    </citation>
    <scope>NUCLEOTIDE SEQUENCE [LARGE SCALE GENOMIC DNA]</scope>
    <source>
        <strain evidence="3">cv. Tatra</strain>
        <tissue evidence="2">Young leaves</tissue>
    </source>
</reference>
<dbReference type="InterPro" id="IPR008862">
    <property type="entry name" value="Tcp11"/>
</dbReference>
<dbReference type="Proteomes" id="UP000236291">
    <property type="component" value="Unassembled WGS sequence"/>
</dbReference>
<dbReference type="Pfam" id="PF05794">
    <property type="entry name" value="Tcp11"/>
    <property type="match status" value="1"/>
</dbReference>
<dbReference type="GO" id="GO:0007165">
    <property type="term" value="P:signal transduction"/>
    <property type="evidence" value="ECO:0007669"/>
    <property type="project" value="TreeGrafter"/>
</dbReference>
<evidence type="ECO:0000313" key="3">
    <source>
        <dbReference type="Proteomes" id="UP000236291"/>
    </source>
</evidence>
<dbReference type="EMBL" id="ASHM01109067">
    <property type="protein sequence ID" value="PNX69552.1"/>
    <property type="molecule type" value="Genomic_DNA"/>
</dbReference>
<comment type="similarity">
    <text evidence="1">Belongs to the TCP11 family.</text>
</comment>
<evidence type="ECO:0000256" key="1">
    <source>
        <dbReference type="ARBA" id="ARBA00010954"/>
    </source>
</evidence>
<accession>A0A2K3KTD5</accession>
<proteinExistence type="inferred from homology"/>
<dbReference type="AlphaFoldDB" id="A0A2K3KTD5"/>